<comment type="function">
    <text evidence="8 9">Produces ATP from ADP in the presence of a proton gradient across the membrane.</text>
</comment>
<evidence type="ECO:0000313" key="11">
    <source>
        <dbReference type="EMBL" id="QBX97608.1"/>
    </source>
</evidence>
<keyword evidence="6 8" id="KW-0139">CF(1)</keyword>
<keyword evidence="7 8" id="KW-0066">ATP synthesis</keyword>
<dbReference type="GO" id="GO:0046933">
    <property type="term" value="F:proton-transporting ATP synthase activity, rotational mechanism"/>
    <property type="evidence" value="ECO:0007669"/>
    <property type="project" value="UniProtKB-UniRule"/>
</dbReference>
<dbReference type="PANTHER" id="PTHR13822:SF10">
    <property type="entry name" value="ATP SYNTHASE EPSILON CHAIN, CHLOROPLASTIC"/>
    <property type="match status" value="1"/>
</dbReference>
<evidence type="ECO:0000256" key="2">
    <source>
        <dbReference type="ARBA" id="ARBA00005712"/>
    </source>
</evidence>
<dbReference type="AlphaFoldDB" id="A0A4D6C337"/>
<organism evidence="11">
    <name type="scientific">Chloropicon sieburthii</name>
    <dbReference type="NCBI Taxonomy" id="1764286"/>
    <lineage>
        <taxon>Eukaryota</taxon>
        <taxon>Viridiplantae</taxon>
        <taxon>Chlorophyta</taxon>
        <taxon>Chloropicophyceae</taxon>
        <taxon>Chloropicales</taxon>
        <taxon>Chloropicaceae</taxon>
        <taxon>Chloropicon</taxon>
    </lineage>
</organism>
<dbReference type="RefSeq" id="YP_009646091.1">
    <property type="nucleotide sequence ID" value="NC_042483.1"/>
</dbReference>
<keyword evidence="9 11" id="KW-0934">Plastid</keyword>
<dbReference type="GO" id="GO:0009535">
    <property type="term" value="C:chloroplast thylakoid membrane"/>
    <property type="evidence" value="ECO:0007669"/>
    <property type="project" value="UniProtKB-SubCell"/>
</dbReference>
<evidence type="ECO:0000256" key="3">
    <source>
        <dbReference type="ARBA" id="ARBA00022448"/>
    </source>
</evidence>
<keyword evidence="8 9" id="KW-0793">Thylakoid</keyword>
<dbReference type="InterPro" id="IPR001469">
    <property type="entry name" value="ATP_synth_F1_dsu/esu"/>
</dbReference>
<keyword evidence="4 8" id="KW-0406">Ion transport</keyword>
<protein>
    <recommendedName>
        <fullName evidence="8 9">ATP synthase epsilon chain, chloroplastic</fullName>
    </recommendedName>
    <alternativeName>
        <fullName evidence="8">ATP synthase F1 sector epsilon subunit</fullName>
    </alternativeName>
    <alternativeName>
        <fullName evidence="8">F-ATPase epsilon subunit</fullName>
    </alternativeName>
</protein>
<evidence type="ECO:0000256" key="8">
    <source>
        <dbReference type="HAMAP-Rule" id="MF_00530"/>
    </source>
</evidence>
<dbReference type="NCBIfam" id="TIGR01216">
    <property type="entry name" value="ATP_synt_epsi"/>
    <property type="match status" value="1"/>
</dbReference>
<dbReference type="InterPro" id="IPR020546">
    <property type="entry name" value="ATP_synth_F1_dsu/esu_N"/>
</dbReference>
<dbReference type="SUPFAM" id="SSF51344">
    <property type="entry name" value="Epsilon subunit of F1F0-ATP synthase N-terminal domain"/>
    <property type="match status" value="1"/>
</dbReference>
<comment type="similarity">
    <text evidence="2 8 9">Belongs to the ATPase epsilon chain family.</text>
</comment>
<keyword evidence="5 8" id="KW-0472">Membrane</keyword>
<name>A0A4D6C337_9CHLO</name>
<gene>
    <name evidence="8 11" type="primary">atpE</name>
</gene>
<dbReference type="Gene3D" id="2.60.15.10">
    <property type="entry name" value="F0F1 ATP synthase delta/epsilon subunit, N-terminal"/>
    <property type="match status" value="1"/>
</dbReference>
<sequence>MALKVSLITPDCILWDGPVEEALLSTTTGLMGILPNHAPLLTALEIGPLRLRNENKEWLSFAVMGGFATIKDNSLTLIVNQAESGTSLEKTEMEDNLSKAKAALEEASAPSDLIEAQIAYRKAKARFEATLPKS</sequence>
<evidence type="ECO:0000259" key="10">
    <source>
        <dbReference type="Pfam" id="PF02823"/>
    </source>
</evidence>
<keyword evidence="11" id="KW-0150">Chloroplast</keyword>
<evidence type="ECO:0000256" key="5">
    <source>
        <dbReference type="ARBA" id="ARBA00023136"/>
    </source>
</evidence>
<reference evidence="11" key="1">
    <citation type="journal article" date="2019" name="Genome Biol. Evol.">
        <title>Tracing the Evolution of the Plastome and Mitogenome in the Chloropicophyceae Uncovered Convergent tRNA Gene Losses and a Variant Plastid Genetic Code.</title>
        <authorList>
            <person name="Turmel M."/>
            <person name="Dos Santos A.L."/>
            <person name="Otis C."/>
            <person name="Sergerie R."/>
            <person name="Lemieux C."/>
        </authorList>
    </citation>
    <scope>NUCLEOTIDE SEQUENCE</scope>
</reference>
<dbReference type="InterPro" id="IPR036771">
    <property type="entry name" value="ATPsynth_dsu/esu_N"/>
</dbReference>
<keyword evidence="3 8" id="KW-0813">Transport</keyword>
<dbReference type="Pfam" id="PF02823">
    <property type="entry name" value="ATP-synt_DE_N"/>
    <property type="match status" value="1"/>
</dbReference>
<dbReference type="GO" id="GO:0005524">
    <property type="term" value="F:ATP binding"/>
    <property type="evidence" value="ECO:0007669"/>
    <property type="project" value="UniProtKB-UniRule"/>
</dbReference>
<dbReference type="GO" id="GO:0045259">
    <property type="term" value="C:proton-transporting ATP synthase complex"/>
    <property type="evidence" value="ECO:0007669"/>
    <property type="project" value="UniProtKB-KW"/>
</dbReference>
<accession>A0A4D6C337</accession>
<dbReference type="GeneID" id="40350693"/>
<evidence type="ECO:0000256" key="1">
    <source>
        <dbReference type="ARBA" id="ARBA00004170"/>
    </source>
</evidence>
<dbReference type="EMBL" id="MK085986">
    <property type="protein sequence ID" value="QBX97608.1"/>
    <property type="molecule type" value="Genomic_DNA"/>
</dbReference>
<proteinExistence type="inferred from homology"/>
<comment type="subunit">
    <text evidence="8 9">F-type ATPases have 2 components, CF(1) - the catalytic core - and CF(0) - the membrane proton channel. CF(1) has five subunits: alpha(3), beta(3), gamma(1), delta(1), epsilon(1). CF(0) has three main subunits: a, b and c.</text>
</comment>
<feature type="domain" description="ATP synthase F1 complex delta/epsilon subunit N-terminal" evidence="10">
    <location>
        <begin position="3"/>
        <end position="82"/>
    </location>
</feature>
<evidence type="ECO:0000256" key="4">
    <source>
        <dbReference type="ARBA" id="ARBA00023065"/>
    </source>
</evidence>
<evidence type="ECO:0000256" key="9">
    <source>
        <dbReference type="RuleBase" id="RU003655"/>
    </source>
</evidence>
<evidence type="ECO:0000256" key="6">
    <source>
        <dbReference type="ARBA" id="ARBA00023196"/>
    </source>
</evidence>
<dbReference type="HAMAP" id="MF_00530">
    <property type="entry name" value="ATP_synth_epsil_bac"/>
    <property type="match status" value="1"/>
</dbReference>
<evidence type="ECO:0000256" key="7">
    <source>
        <dbReference type="ARBA" id="ARBA00023310"/>
    </source>
</evidence>
<comment type="subcellular location">
    <subcellularLocation>
        <location evidence="1">Membrane</location>
        <topology evidence="1">Peripheral membrane protein</topology>
    </subcellularLocation>
    <subcellularLocation>
        <location evidence="8">Plastid</location>
        <location evidence="8">Chloroplast thylakoid membrane</location>
        <topology evidence="8">Peripheral membrane protein</topology>
    </subcellularLocation>
</comment>
<dbReference type="PANTHER" id="PTHR13822">
    <property type="entry name" value="ATP SYNTHASE DELTA/EPSILON CHAIN"/>
    <property type="match status" value="1"/>
</dbReference>
<dbReference type="CDD" id="cd12152">
    <property type="entry name" value="F1-ATPase_delta"/>
    <property type="match status" value="1"/>
</dbReference>
<keyword evidence="8 9" id="KW-0375">Hydrogen ion transport</keyword>
<geneLocation type="chloroplast" evidence="11"/>
<dbReference type="Gene3D" id="6.10.140.480">
    <property type="match status" value="1"/>
</dbReference>